<sequence length="322" mass="38349">MYFDKERLIRELVDNTNSMVEAITLENFEDMSEDDLRSLILIGSGRVRHAYRPESLYSQYVARRGRHLTDPLDPSYELTQEDLEKVFNEMRKKFDGFEPQVFTTVYEDDNTTIKQLILDEEPLRVNMRLRCEDGRPHSLLSQRNTYIDNLERDFNDMVNRQYVNEKRPLEYDKGKGPGGFPMGGGNGNYGMPAKEPFFEDHLIWLHDPDRAYSNKDTLAYKYKIIPKNTYLFSPGNTTPGQIHSQKMPDWMTTDPSRRDKVSFTEKIIKEKTKQKEPITEGYYYYKEPNIEHYYEEPPKKENRKIWLFVAFILFIFLLRKRR</sequence>
<keyword evidence="1" id="KW-0812">Transmembrane</keyword>
<feature type="transmembrane region" description="Helical" evidence="1">
    <location>
        <begin position="303"/>
        <end position="319"/>
    </location>
</feature>
<proteinExistence type="predicted"/>
<name>A0A6C0DK67_9ZZZZ</name>
<keyword evidence="1" id="KW-1133">Transmembrane helix</keyword>
<evidence type="ECO:0000313" key="2">
    <source>
        <dbReference type="EMBL" id="QHT16821.1"/>
    </source>
</evidence>
<keyword evidence="1" id="KW-0472">Membrane</keyword>
<dbReference type="EMBL" id="MN739627">
    <property type="protein sequence ID" value="QHT16821.1"/>
    <property type="molecule type" value="Genomic_DNA"/>
</dbReference>
<organism evidence="2">
    <name type="scientific">viral metagenome</name>
    <dbReference type="NCBI Taxonomy" id="1070528"/>
    <lineage>
        <taxon>unclassified sequences</taxon>
        <taxon>metagenomes</taxon>
        <taxon>organismal metagenomes</taxon>
    </lineage>
</organism>
<accession>A0A6C0DK67</accession>
<protein>
    <submittedName>
        <fullName evidence="2">Uncharacterized protein</fullName>
    </submittedName>
</protein>
<dbReference type="AlphaFoldDB" id="A0A6C0DK67"/>
<evidence type="ECO:0000256" key="1">
    <source>
        <dbReference type="SAM" id="Phobius"/>
    </source>
</evidence>
<reference evidence="2" key="1">
    <citation type="journal article" date="2020" name="Nature">
        <title>Giant virus diversity and host interactions through global metagenomics.</title>
        <authorList>
            <person name="Schulz F."/>
            <person name="Roux S."/>
            <person name="Paez-Espino D."/>
            <person name="Jungbluth S."/>
            <person name="Walsh D.A."/>
            <person name="Denef V.J."/>
            <person name="McMahon K.D."/>
            <person name="Konstantinidis K.T."/>
            <person name="Eloe-Fadrosh E.A."/>
            <person name="Kyrpides N.C."/>
            <person name="Woyke T."/>
        </authorList>
    </citation>
    <scope>NUCLEOTIDE SEQUENCE</scope>
    <source>
        <strain evidence="2">GVMAG-M-3300023174-207</strain>
    </source>
</reference>